<proteinExistence type="inferred from homology"/>
<dbReference type="PROSITE" id="PS50881">
    <property type="entry name" value="S5_DSRBD"/>
    <property type="match status" value="1"/>
</dbReference>
<feature type="domain" description="S5 DRBM" evidence="9">
    <location>
        <begin position="51"/>
        <end position="114"/>
    </location>
</feature>
<dbReference type="InterPro" id="IPR020568">
    <property type="entry name" value="Ribosomal_Su5_D2-typ_SF"/>
</dbReference>
<protein>
    <recommendedName>
        <fullName evidence="4">Small ribosomal subunit protein uS5</fullName>
    </recommendedName>
    <alternativeName>
        <fullName evidence="5">30S ribosomal protein S5</fullName>
    </alternativeName>
</protein>
<evidence type="ECO:0000313" key="10">
    <source>
        <dbReference type="EMBL" id="PIP33473.1"/>
    </source>
</evidence>
<dbReference type="InterPro" id="IPR014721">
    <property type="entry name" value="Ribsml_uS5_D2-typ_fold_subgr"/>
</dbReference>
<dbReference type="GO" id="GO:1990904">
    <property type="term" value="C:ribonucleoprotein complex"/>
    <property type="evidence" value="ECO:0007669"/>
    <property type="project" value="UniProtKB-UniRule"/>
</dbReference>
<evidence type="ECO:0000256" key="3">
    <source>
        <dbReference type="ARBA" id="ARBA00023274"/>
    </source>
</evidence>
<dbReference type="EMBL" id="PCSD01000097">
    <property type="protein sequence ID" value="PIP33473.1"/>
    <property type="molecule type" value="Genomic_DNA"/>
</dbReference>
<dbReference type="GO" id="GO:0005737">
    <property type="term" value="C:cytoplasm"/>
    <property type="evidence" value="ECO:0007669"/>
    <property type="project" value="UniProtKB-ARBA"/>
</dbReference>
<keyword evidence="3 6" id="KW-0687">Ribonucleoprotein</keyword>
<dbReference type="GO" id="GO:0006412">
    <property type="term" value="P:translation"/>
    <property type="evidence" value="ECO:0007669"/>
    <property type="project" value="InterPro"/>
</dbReference>
<evidence type="ECO:0000256" key="4">
    <source>
        <dbReference type="ARBA" id="ARBA00035255"/>
    </source>
</evidence>
<dbReference type="Proteomes" id="UP000230729">
    <property type="component" value="Unassembled WGS sequence"/>
</dbReference>
<sequence length="216" mass="22879">MNQASNQNNSNRGPQTEGARGGRNFSGRGANKGGRDRKRREGPGFGETEEFEQRILDIARVTRVMAGGKRMRFRACVALGNKKGKIGIGLAKGADVTMAVTKAVNQAKKVMIDAPIVKDSIPHEVRQKYGAAKIILKPAGKGRGVIAGGVVRVILKLAGYNNVIGKILGTNNKLNNAKCTLAALANLKKSDKAEGVNAVKPKIIKNETPAQGAKAE</sequence>
<dbReference type="InterPro" id="IPR013810">
    <property type="entry name" value="Ribosomal_uS5_N"/>
</dbReference>
<feature type="region of interest" description="Disordered" evidence="8">
    <location>
        <begin position="1"/>
        <end position="46"/>
    </location>
</feature>
<dbReference type="InterPro" id="IPR018192">
    <property type="entry name" value="Ribosomal_uS5_N_CS"/>
</dbReference>
<dbReference type="Pfam" id="PF03719">
    <property type="entry name" value="Ribosomal_S5_C"/>
    <property type="match status" value="1"/>
</dbReference>
<evidence type="ECO:0000313" key="11">
    <source>
        <dbReference type="Proteomes" id="UP000230729"/>
    </source>
</evidence>
<evidence type="ECO:0000256" key="5">
    <source>
        <dbReference type="ARBA" id="ARBA00035519"/>
    </source>
</evidence>
<dbReference type="PROSITE" id="PS00585">
    <property type="entry name" value="RIBOSOMAL_S5"/>
    <property type="match status" value="1"/>
</dbReference>
<organism evidence="10 11">
    <name type="scientific">Candidatus Falkowbacteria bacterium CG23_combo_of_CG06-09_8_20_14_all_49_15</name>
    <dbReference type="NCBI Taxonomy" id="1974572"/>
    <lineage>
        <taxon>Bacteria</taxon>
        <taxon>Candidatus Falkowiibacteriota</taxon>
    </lineage>
</organism>
<dbReference type="AlphaFoldDB" id="A0A2G9ZJW4"/>
<evidence type="ECO:0000256" key="6">
    <source>
        <dbReference type="PROSITE-ProRule" id="PRU00268"/>
    </source>
</evidence>
<evidence type="ECO:0000256" key="2">
    <source>
        <dbReference type="ARBA" id="ARBA00022980"/>
    </source>
</evidence>
<comment type="similarity">
    <text evidence="1 7">Belongs to the universal ribosomal protein uS5 family.</text>
</comment>
<dbReference type="GO" id="GO:0005840">
    <property type="term" value="C:ribosome"/>
    <property type="evidence" value="ECO:0007669"/>
    <property type="project" value="UniProtKB-KW"/>
</dbReference>
<evidence type="ECO:0000256" key="7">
    <source>
        <dbReference type="RuleBase" id="RU003823"/>
    </source>
</evidence>
<dbReference type="GO" id="GO:0003723">
    <property type="term" value="F:RNA binding"/>
    <property type="evidence" value="ECO:0007669"/>
    <property type="project" value="InterPro"/>
</dbReference>
<name>A0A2G9ZJW4_9BACT</name>
<reference evidence="10 11" key="1">
    <citation type="submission" date="2017-09" db="EMBL/GenBank/DDBJ databases">
        <title>Depth-based differentiation of microbial function through sediment-hosted aquifers and enrichment of novel symbionts in the deep terrestrial subsurface.</title>
        <authorList>
            <person name="Probst A.J."/>
            <person name="Ladd B."/>
            <person name="Jarett J.K."/>
            <person name="Geller-Mcgrath D.E."/>
            <person name="Sieber C.M."/>
            <person name="Emerson J.B."/>
            <person name="Anantharaman K."/>
            <person name="Thomas B.C."/>
            <person name="Malmstrom R."/>
            <person name="Stieglmeier M."/>
            <person name="Klingl A."/>
            <person name="Woyke T."/>
            <person name="Ryan C.M."/>
            <person name="Banfield J.F."/>
        </authorList>
    </citation>
    <scope>NUCLEOTIDE SEQUENCE [LARGE SCALE GENOMIC DNA]</scope>
    <source>
        <strain evidence="10">CG23_combo_of_CG06-09_8_20_14_all_49_15</strain>
    </source>
</reference>
<comment type="caution">
    <text evidence="10">The sequence shown here is derived from an EMBL/GenBank/DDBJ whole genome shotgun (WGS) entry which is preliminary data.</text>
</comment>
<accession>A0A2G9ZJW4</accession>
<dbReference type="Gene3D" id="3.30.160.20">
    <property type="match status" value="1"/>
</dbReference>
<keyword evidence="2 6" id="KW-0689">Ribosomal protein</keyword>
<evidence type="ECO:0000256" key="8">
    <source>
        <dbReference type="SAM" id="MobiDB-lite"/>
    </source>
</evidence>
<dbReference type="InterPro" id="IPR005324">
    <property type="entry name" value="Ribosomal_uS5_C"/>
</dbReference>
<dbReference type="FunFam" id="3.30.230.10:FF:000002">
    <property type="entry name" value="30S ribosomal protein S5"/>
    <property type="match status" value="1"/>
</dbReference>
<evidence type="ECO:0000259" key="9">
    <source>
        <dbReference type="PROSITE" id="PS50881"/>
    </source>
</evidence>
<dbReference type="SUPFAM" id="SSF54211">
    <property type="entry name" value="Ribosomal protein S5 domain 2-like"/>
    <property type="match status" value="1"/>
</dbReference>
<dbReference type="PANTHER" id="PTHR48277">
    <property type="entry name" value="MITOCHONDRIAL RIBOSOMAL PROTEIN S5"/>
    <property type="match status" value="1"/>
</dbReference>
<dbReference type="GO" id="GO:0003735">
    <property type="term" value="F:structural constituent of ribosome"/>
    <property type="evidence" value="ECO:0007669"/>
    <property type="project" value="UniProtKB-UniRule"/>
</dbReference>
<dbReference type="SUPFAM" id="SSF54768">
    <property type="entry name" value="dsRNA-binding domain-like"/>
    <property type="match status" value="1"/>
</dbReference>
<evidence type="ECO:0000256" key="1">
    <source>
        <dbReference type="ARBA" id="ARBA00008945"/>
    </source>
</evidence>
<dbReference type="Gene3D" id="3.30.230.10">
    <property type="match status" value="1"/>
</dbReference>
<gene>
    <name evidence="10" type="ORF">COX22_04100</name>
</gene>
<dbReference type="Pfam" id="PF00333">
    <property type="entry name" value="Ribosomal_S5"/>
    <property type="match status" value="1"/>
</dbReference>
<dbReference type="InterPro" id="IPR000851">
    <property type="entry name" value="Ribosomal_uS5"/>
</dbReference>
<dbReference type="PANTHER" id="PTHR48277:SF1">
    <property type="entry name" value="MITOCHONDRIAL RIBOSOMAL PROTEIN S5"/>
    <property type="match status" value="1"/>
</dbReference>
<feature type="compositionally biased region" description="Polar residues" evidence="8">
    <location>
        <begin position="1"/>
        <end position="14"/>
    </location>
</feature>